<evidence type="ECO:0000256" key="4">
    <source>
        <dbReference type="ARBA" id="ARBA00022898"/>
    </source>
</evidence>
<dbReference type="PANTHER" id="PTHR13693">
    <property type="entry name" value="CLASS II AMINOTRANSFERASE/8-AMINO-7-OXONONANOATE SYNTHASE"/>
    <property type="match status" value="1"/>
</dbReference>
<feature type="domain" description="Aminotransferase class I/classII large" evidence="7">
    <location>
        <begin position="61"/>
        <end position="441"/>
    </location>
</feature>
<evidence type="ECO:0000256" key="2">
    <source>
        <dbReference type="ARBA" id="ARBA00010008"/>
    </source>
</evidence>
<evidence type="ECO:0000256" key="1">
    <source>
        <dbReference type="ARBA" id="ARBA00001933"/>
    </source>
</evidence>
<dbReference type="InterPro" id="IPR015422">
    <property type="entry name" value="PyrdxlP-dep_Trfase_small"/>
</dbReference>
<dbReference type="GO" id="GO:0009102">
    <property type="term" value="P:biotin biosynthetic process"/>
    <property type="evidence" value="ECO:0007669"/>
    <property type="project" value="TreeGrafter"/>
</dbReference>
<dbReference type="Gene3D" id="3.40.640.10">
    <property type="entry name" value="Type I PLP-dependent aspartate aminotransferase-like (Major domain)"/>
    <property type="match status" value="1"/>
</dbReference>
<dbReference type="Proteomes" id="UP000318582">
    <property type="component" value="Unassembled WGS sequence"/>
</dbReference>
<dbReference type="InterPro" id="IPR015424">
    <property type="entry name" value="PyrdxlP-dep_Trfase"/>
</dbReference>
<dbReference type="Gene3D" id="3.90.1150.10">
    <property type="entry name" value="Aspartate Aminotransferase, domain 1"/>
    <property type="match status" value="1"/>
</dbReference>
<dbReference type="PROSITE" id="PS00599">
    <property type="entry name" value="AA_TRANSFER_CLASS_2"/>
    <property type="match status" value="1"/>
</dbReference>
<dbReference type="EMBL" id="QEAQ01000029">
    <property type="protein sequence ID" value="TPX59068.1"/>
    <property type="molecule type" value="Genomic_DNA"/>
</dbReference>
<dbReference type="Pfam" id="PF00155">
    <property type="entry name" value="Aminotran_1_2"/>
    <property type="match status" value="1"/>
</dbReference>
<dbReference type="GO" id="GO:0016740">
    <property type="term" value="F:transferase activity"/>
    <property type="evidence" value="ECO:0007669"/>
    <property type="project" value="UniProtKB-KW"/>
</dbReference>
<evidence type="ECO:0000313" key="9">
    <source>
        <dbReference type="Proteomes" id="UP000318582"/>
    </source>
</evidence>
<comment type="cofactor">
    <cofactor evidence="1 5">
        <name>pyridoxal 5'-phosphate</name>
        <dbReference type="ChEBI" id="CHEBI:597326"/>
    </cofactor>
</comment>
<evidence type="ECO:0000256" key="6">
    <source>
        <dbReference type="SAM" id="MobiDB-lite"/>
    </source>
</evidence>
<dbReference type="InterPro" id="IPR001917">
    <property type="entry name" value="Aminotrans_II_pyridoxalP_BS"/>
</dbReference>
<evidence type="ECO:0000259" key="7">
    <source>
        <dbReference type="Pfam" id="PF00155"/>
    </source>
</evidence>
<sequence>MPATAVGSPTLSPLSPRIPTPPMRDADTTTPVKFTDSLSKALSKRRAQKLLRTTPVPASGLVDFSSNDYLGLATSGDLKEVFLQRLTAAHRGDNVQTGPGVSPMALGATGSRLLSGNSVQALELERFLADYHNAPSALLFNSGYDANLSLLSTLPEPQNGAIVYDEYVHASMHDGIKLGRARYRRAFKHNDVEDLARILDELLSPPPSSPSIGTLVTASSKPKGETVVVAVESLYSMDGDMAPLTEIVQLLATYGGRVVLIVDEAHSTGTIGPGGRGLVSALGLENQVFARLHTFGKAVGAHGAVVLGPPVLRDYLVNYARPLVYSTMTSPHALVAIACAFEHLLQHADVLQKRLSTLVQTFRREVGILPDGSYLLPSNTMIQGIVFPGNANVVTLCTLIQSRGFDVRPIRSPTVPIGTERVRVCLHANNTPEQIAALAVAVRWALSQMRAVASAPLMHPRL</sequence>
<gene>
    <name evidence="8" type="ORF">PhCBS80983_g02726</name>
</gene>
<accession>A0A507E7I1</accession>
<dbReference type="AlphaFoldDB" id="A0A507E7I1"/>
<feature type="region of interest" description="Disordered" evidence="6">
    <location>
        <begin position="1"/>
        <end position="31"/>
    </location>
</feature>
<organism evidence="8 9">
    <name type="scientific">Powellomyces hirtus</name>
    <dbReference type="NCBI Taxonomy" id="109895"/>
    <lineage>
        <taxon>Eukaryota</taxon>
        <taxon>Fungi</taxon>
        <taxon>Fungi incertae sedis</taxon>
        <taxon>Chytridiomycota</taxon>
        <taxon>Chytridiomycota incertae sedis</taxon>
        <taxon>Chytridiomycetes</taxon>
        <taxon>Spizellomycetales</taxon>
        <taxon>Powellomycetaceae</taxon>
        <taxon>Powellomyces</taxon>
    </lineage>
</organism>
<keyword evidence="3" id="KW-0808">Transferase</keyword>
<evidence type="ECO:0000256" key="5">
    <source>
        <dbReference type="RuleBase" id="RU003693"/>
    </source>
</evidence>
<dbReference type="InterPro" id="IPR015421">
    <property type="entry name" value="PyrdxlP-dep_Trfase_major"/>
</dbReference>
<dbReference type="SUPFAM" id="SSF53383">
    <property type="entry name" value="PLP-dependent transferases"/>
    <property type="match status" value="1"/>
</dbReference>
<dbReference type="STRING" id="109895.A0A507E7I1"/>
<keyword evidence="9" id="KW-1185">Reference proteome</keyword>
<reference evidence="8 9" key="1">
    <citation type="journal article" date="2019" name="Sci. Rep.">
        <title>Comparative genomics of chytrid fungi reveal insights into the obligate biotrophic and pathogenic lifestyle of Synchytrium endobioticum.</title>
        <authorList>
            <person name="van de Vossenberg B.T.L.H."/>
            <person name="Warris S."/>
            <person name="Nguyen H.D.T."/>
            <person name="van Gent-Pelzer M.P.E."/>
            <person name="Joly D.L."/>
            <person name="van de Geest H.C."/>
            <person name="Bonants P.J.M."/>
            <person name="Smith D.S."/>
            <person name="Levesque C.A."/>
            <person name="van der Lee T.A.J."/>
        </authorList>
    </citation>
    <scope>NUCLEOTIDE SEQUENCE [LARGE SCALE GENOMIC DNA]</scope>
    <source>
        <strain evidence="8 9">CBS 809.83</strain>
    </source>
</reference>
<evidence type="ECO:0000313" key="8">
    <source>
        <dbReference type="EMBL" id="TPX59068.1"/>
    </source>
</evidence>
<proteinExistence type="inferred from homology"/>
<comment type="similarity">
    <text evidence="2">Belongs to the class-II pyridoxal-phosphate-dependent aminotransferase family. BioF subfamily.</text>
</comment>
<keyword evidence="4 5" id="KW-0663">Pyridoxal phosphate</keyword>
<comment type="caution">
    <text evidence="8">The sequence shown here is derived from an EMBL/GenBank/DDBJ whole genome shotgun (WGS) entry which is preliminary data.</text>
</comment>
<dbReference type="InterPro" id="IPR050087">
    <property type="entry name" value="AON_synthase_class-II"/>
</dbReference>
<evidence type="ECO:0000256" key="3">
    <source>
        <dbReference type="ARBA" id="ARBA00022679"/>
    </source>
</evidence>
<name>A0A507E7I1_9FUNG</name>
<dbReference type="GO" id="GO:0030170">
    <property type="term" value="F:pyridoxal phosphate binding"/>
    <property type="evidence" value="ECO:0007669"/>
    <property type="project" value="InterPro"/>
</dbReference>
<dbReference type="InterPro" id="IPR004839">
    <property type="entry name" value="Aminotransferase_I/II_large"/>
</dbReference>
<dbReference type="PANTHER" id="PTHR13693:SF77">
    <property type="entry name" value="8-AMINO-7-OXONONANOATE SYNTHASE"/>
    <property type="match status" value="1"/>
</dbReference>
<protein>
    <recommendedName>
        <fullName evidence="7">Aminotransferase class I/classII large domain-containing protein</fullName>
    </recommendedName>
</protein>